<dbReference type="Proteomes" id="UP001333110">
    <property type="component" value="Unassembled WGS sequence"/>
</dbReference>
<name>A0AAN7S5N9_MYCAM</name>
<evidence type="ECO:0000313" key="2">
    <source>
        <dbReference type="Proteomes" id="UP001333110"/>
    </source>
</evidence>
<protein>
    <recommendedName>
        <fullName evidence="3">Reverse transcriptase</fullName>
    </recommendedName>
</protein>
<proteinExistence type="predicted"/>
<dbReference type="EMBL" id="JAUNZN010000007">
    <property type="protein sequence ID" value="KAK4819213.1"/>
    <property type="molecule type" value="Genomic_DNA"/>
</dbReference>
<gene>
    <name evidence="1" type="ORF">QYF61_027043</name>
</gene>
<keyword evidence="2" id="KW-1185">Reference proteome</keyword>
<reference evidence="1 2" key="1">
    <citation type="journal article" date="2023" name="J. Hered.">
        <title>Chromosome-level genome of the wood stork (Mycteria americana) provides insight into avian chromosome evolution.</title>
        <authorList>
            <person name="Flamio R. Jr."/>
            <person name="Ramstad K.M."/>
        </authorList>
    </citation>
    <scope>NUCLEOTIDE SEQUENCE [LARGE SCALE GENOMIC DNA]</scope>
    <source>
        <strain evidence="1">JAX WOST 10</strain>
    </source>
</reference>
<organism evidence="1 2">
    <name type="scientific">Mycteria americana</name>
    <name type="common">Wood stork</name>
    <dbReference type="NCBI Taxonomy" id="33587"/>
    <lineage>
        <taxon>Eukaryota</taxon>
        <taxon>Metazoa</taxon>
        <taxon>Chordata</taxon>
        <taxon>Craniata</taxon>
        <taxon>Vertebrata</taxon>
        <taxon>Euteleostomi</taxon>
        <taxon>Archelosauria</taxon>
        <taxon>Archosauria</taxon>
        <taxon>Dinosauria</taxon>
        <taxon>Saurischia</taxon>
        <taxon>Theropoda</taxon>
        <taxon>Coelurosauria</taxon>
        <taxon>Aves</taxon>
        <taxon>Neognathae</taxon>
        <taxon>Neoaves</taxon>
        <taxon>Aequornithes</taxon>
        <taxon>Ciconiiformes</taxon>
        <taxon>Ciconiidae</taxon>
        <taxon>Mycteria</taxon>
    </lineage>
</organism>
<accession>A0AAN7S5N9</accession>
<evidence type="ECO:0008006" key="3">
    <source>
        <dbReference type="Google" id="ProtNLM"/>
    </source>
</evidence>
<dbReference type="AlphaFoldDB" id="A0AAN7S5N9"/>
<sequence length="107" mass="11987">MVKGLEGKTYGEWLRSLGLFSSEKRRLRGDLIAVYSFLMGGRGRGGADLLSLFMDDTKLGGPVSTLEGRSAIQRDLGRLEEWASRHLLNFNKDKCHILHLGRKSPLQ</sequence>
<comment type="caution">
    <text evidence="1">The sequence shown here is derived from an EMBL/GenBank/DDBJ whole genome shotgun (WGS) entry which is preliminary data.</text>
</comment>
<evidence type="ECO:0000313" key="1">
    <source>
        <dbReference type="EMBL" id="KAK4819213.1"/>
    </source>
</evidence>